<evidence type="ECO:0008006" key="2">
    <source>
        <dbReference type="Google" id="ProtNLM"/>
    </source>
</evidence>
<dbReference type="AlphaFoldDB" id="A0A7S4F479"/>
<organism evidence="1">
    <name type="scientific">Chrysotila carterae</name>
    <name type="common">Marine alga</name>
    <name type="synonym">Syracosphaera carterae</name>
    <dbReference type="NCBI Taxonomy" id="13221"/>
    <lineage>
        <taxon>Eukaryota</taxon>
        <taxon>Haptista</taxon>
        <taxon>Haptophyta</taxon>
        <taxon>Prymnesiophyceae</taxon>
        <taxon>Isochrysidales</taxon>
        <taxon>Isochrysidaceae</taxon>
        <taxon>Chrysotila</taxon>
    </lineage>
</organism>
<reference evidence="1" key="1">
    <citation type="submission" date="2021-01" db="EMBL/GenBank/DDBJ databases">
        <authorList>
            <person name="Corre E."/>
            <person name="Pelletier E."/>
            <person name="Niang G."/>
            <person name="Scheremetjew M."/>
            <person name="Finn R."/>
            <person name="Kale V."/>
            <person name="Holt S."/>
            <person name="Cochrane G."/>
            <person name="Meng A."/>
            <person name="Brown T."/>
            <person name="Cohen L."/>
        </authorList>
    </citation>
    <scope>NUCLEOTIDE SEQUENCE</scope>
    <source>
        <strain evidence="1">CCMP645</strain>
    </source>
</reference>
<accession>A0A7S4F479</accession>
<proteinExistence type="predicted"/>
<dbReference type="EMBL" id="HBIZ01037499">
    <property type="protein sequence ID" value="CAE0771313.1"/>
    <property type="molecule type" value="Transcribed_RNA"/>
</dbReference>
<gene>
    <name evidence="1" type="ORF">PCAR00345_LOCUS23925</name>
</gene>
<evidence type="ECO:0000313" key="1">
    <source>
        <dbReference type="EMBL" id="CAE0771313.1"/>
    </source>
</evidence>
<protein>
    <recommendedName>
        <fullName evidence="2">PH domain-containing protein</fullName>
    </recommendedName>
</protein>
<sequence>MGRDVEVEPRLLAILKGGAYFYKHDFGRVKRTRKWAILSSDGLALRWRSVGPTEVVMAGDGGSTARGNTTSRGLMRSSSFSRFTTSAHSHVEETAGAGCVQSRGVERLTRSASLSHTKTRFWHRRGTTRKHVGSVAVKGDVGQVQSEC</sequence>
<name>A0A7S4F479_CHRCT</name>